<dbReference type="NCBIfam" id="TIGR03696">
    <property type="entry name" value="Rhs_assc_core"/>
    <property type="match status" value="1"/>
</dbReference>
<feature type="region of interest" description="Disordered" evidence="2">
    <location>
        <begin position="40"/>
        <end position="63"/>
    </location>
</feature>
<evidence type="ECO:0000313" key="6">
    <source>
        <dbReference type="Proteomes" id="UP000676079"/>
    </source>
</evidence>
<dbReference type="Pfam" id="PF05593">
    <property type="entry name" value="RHS_repeat"/>
    <property type="match status" value="1"/>
</dbReference>
<evidence type="ECO:0000259" key="4">
    <source>
        <dbReference type="Pfam" id="PF25023"/>
    </source>
</evidence>
<dbReference type="EMBL" id="CP074133">
    <property type="protein sequence ID" value="QUX22135.1"/>
    <property type="molecule type" value="Genomic_DNA"/>
</dbReference>
<dbReference type="InterPro" id="IPR006530">
    <property type="entry name" value="YD"/>
</dbReference>
<feature type="compositionally biased region" description="Acidic residues" evidence="2">
    <location>
        <begin position="193"/>
        <end position="216"/>
    </location>
</feature>
<gene>
    <name evidence="5" type="ORF">KGD84_27905</name>
</gene>
<dbReference type="RefSeq" id="WP_220563360.1">
    <property type="nucleotide sequence ID" value="NZ_CP074133.1"/>
</dbReference>
<evidence type="ECO:0000313" key="5">
    <source>
        <dbReference type="EMBL" id="QUX22135.1"/>
    </source>
</evidence>
<evidence type="ECO:0000256" key="2">
    <source>
        <dbReference type="SAM" id="MobiDB-lite"/>
    </source>
</evidence>
<sequence>MANSRLVRLVKRPLTCTAALVMVGALLQAAPAASLTYNTRPEATDEESVPGSDVEGPFTLAAEGEDTVAQADLDEPPAYAWPEEAAGEAELAEPGAEVEAVEGLVTVSQVTEDGFSTWTETEAEVFSTDPAEEADPDGTRIAPTTGMEPPVEEGGDGTGEREPQRGPEDGGAETGPEAEEETDGEQPAPEAEPSPEAEEPAVPDVEVEQEEEETVEEAAPVESVHVEVLGQDTAEAVGVHGLLLRVTRADGHAGVGPVDLTVDYSEFADAFGGDFGARLQLIEVDPCLAEEGTGCQDRAPQLFTTDNDAEARTVSGTVPALAGEGLLLAVAAAGESPRGDYKATDLAAASSWDVGLQSGDFSWNYPIDTPPVASDLTPGIELTYSSGSVDGRVASSNNQTSWLGEGFNYSPGFIERRYAPCSDSQPDSGKTGDLCWSRHNATFSLNGRSGEMFLDEDGTWRMRHDDASEIERLTGTTNGDNDGEYWRITTTDGTQYYFGMNRLPGYSSGKTETNSAWTAPVYGDGSGEPCNKSSFADSWCQQGWRWNLDYVVDVHGNVMTYYYTKENNYYGRNMKADSPTVYTRGGHLNRIEYGLRSDNVYGTAPGRVNFSVGERCIPTDSFDCAENKFTSANASHWPDVPFDQHCAQGQNCTNRFSPTFWTRKKLNSITTQVHDGTTYRNVDSWKLTHAYPQTGDGTPPDLWLQSIEHTGHVGGEESMPLLEFGGTPMENRVDTTDDGFAPMLKWRITKILTESGSQIDITYEGGECDPAQTPAPHDNGTRCFPVVNTTADGKSEYTDWFHKYVVTQVSELDLVTDQPERRTTYDYVGDAAWRYRDADGFIRDKLRTWSDWRGYAQVRVIEGLPNETRSETEHRFFRGMHGDRQPTGTRTVKVTDSEGNEHTDLNEYNGFTLEEITRNGPGGDIVEKTISLPWSRVTAQRTYSWGTLESRMTGMASTTQYIAVDGGWMRTQETAEYDALGRTTQVHHHGDVDDTGDDQCTRYTYADNTTLRILDAVARTEKVAVGCGATPSRPGDVISDERVLYDGRGYGQAPTAGLPTATQRIEDYDGSTAVYQTVQETEYDAFGRPVSESDALGNATVTSYSPKIAGGVATTVTTTNPLGHVDTEHFDPLRGLPVAEIDPNGNRTDMAHDPLGRLTQVWTPDRKKADGIDPAMRFEYHVRNDAPSAVITHTRREDGTYASTYQIYDGLLRLRQEQAPAAVGDGRLISDVFYDGRGLKIKERHGYHNEEAGPGQTLFEPAQGDDRIPRYTETVYDGAERPVEVISLSRGGELWRTNSQDLGDRVLVTPADGAIPTTTIKNALGQTVELRQHEGDTPQADYTALTYTYTEAGEVATITDGAGNVWRNHYDLRGRKIKTEDPDRGTTTYTYDDADRLVSRTDARGETVSYVYDALGRKTGQHQGGTDGPLLASWTFDTVAKGQLSNAVRYVDGQQYTTTIHAYDPLGRSTATTVYIPRTPENGGLGGPYRFRTTYNSDGTIKSNTLPAAGGLPEEVVTYAYNRAGLVTGIHGASETFRTDYLNAVTYSHRGQILQRTFYRNDGNSQARETWATRVYDPATDRVTVARVHPEVGHGTLVEQAYTYDDAGNVLSIKDEPTAEGLLPDVQCFAYDDMRRLTDEWTSLQGGEQACDGGPARENVGGAAPYWNSYTYDALGNRTSETRRGLIEAGDIESTYHRPGAGEERPHAVTQVDSNGNSGLATYTYDEAGNMTSRRSATRDQTLEWNAEGQLAAVREGGNTSRFVYDAEGERLIRDDGNAVTLFLPGMEVSFNKEELTSQATRLYEHEGEVIASRSSSGDVHWIFSDHHQTGQLAINSLTGESVRRRFTAFGTERGTATGTWPNSRGYVGGVIDEQAGFTRLGARSYDSETGMFISADPVVDFSDSQQMNGYAYANNNPTSFTDPDGLYYRKSFSQARKWAAAYRARQAAIRAYQARMAAIRAYRIRQAAIRAYRARQAAIRAAKIRAAQIRAARAANAARKAAAMRIAAARRAAAAKAARDRIAREKAARSNASRDKNLGMYDGPKGFSSENPRKPERLGLSDEMHEWPEIAPRQSKGVGVADPRSPYWMRKERRLLPGGSFEAYALDNEQCRQLHVNLVGNAFKYPHAVIYGAAFGLIGSAAGPSGTVAGVGSGVALGGWAGNEIGQDIGWVGGAFACRF</sequence>
<dbReference type="InterPro" id="IPR050708">
    <property type="entry name" value="T6SS_VgrG/RHS"/>
</dbReference>
<dbReference type="Pfam" id="PF25023">
    <property type="entry name" value="TEN_YD-shell"/>
    <property type="match status" value="1"/>
</dbReference>
<name>A0ABX8BK78_9ACTN</name>
<dbReference type="PANTHER" id="PTHR32305:SF17">
    <property type="entry name" value="TRNA NUCLEASE WAPA"/>
    <property type="match status" value="1"/>
</dbReference>
<dbReference type="NCBIfam" id="TIGR01643">
    <property type="entry name" value="YD_repeat_2x"/>
    <property type="match status" value="2"/>
</dbReference>
<feature type="region of interest" description="Disordered" evidence="2">
    <location>
        <begin position="2025"/>
        <end position="2059"/>
    </location>
</feature>
<evidence type="ECO:0000256" key="1">
    <source>
        <dbReference type="ARBA" id="ARBA00022737"/>
    </source>
</evidence>
<evidence type="ECO:0000256" key="3">
    <source>
        <dbReference type="SAM" id="SignalP"/>
    </source>
</evidence>
<feature type="compositionally biased region" description="Basic and acidic residues" evidence="2">
    <location>
        <begin position="2025"/>
        <end position="2038"/>
    </location>
</feature>
<dbReference type="InterPro" id="IPR022385">
    <property type="entry name" value="Rhs_assc_core"/>
</dbReference>
<dbReference type="Proteomes" id="UP000676079">
    <property type="component" value="Chromosome"/>
</dbReference>
<dbReference type="InterPro" id="IPR056823">
    <property type="entry name" value="TEN-like_YD-shell"/>
</dbReference>
<dbReference type="Gene3D" id="2.180.10.10">
    <property type="entry name" value="RHS repeat-associated core"/>
    <property type="match status" value="2"/>
</dbReference>
<organism evidence="5 6">
    <name type="scientific">Nocardiopsis changdeensis</name>
    <dbReference type="NCBI Taxonomy" id="2831969"/>
    <lineage>
        <taxon>Bacteria</taxon>
        <taxon>Bacillati</taxon>
        <taxon>Actinomycetota</taxon>
        <taxon>Actinomycetes</taxon>
        <taxon>Streptosporangiales</taxon>
        <taxon>Nocardiopsidaceae</taxon>
        <taxon>Nocardiopsis</taxon>
    </lineage>
</organism>
<feature type="domain" description="Teneurin-like YD-shell" evidence="4">
    <location>
        <begin position="1713"/>
        <end position="1918"/>
    </location>
</feature>
<reference evidence="5 6" key="1">
    <citation type="submission" date="2021-05" db="EMBL/GenBank/DDBJ databases">
        <title>Direct Submission.</title>
        <authorList>
            <person name="Li K."/>
            <person name="Gao J."/>
        </authorList>
    </citation>
    <scope>NUCLEOTIDE SEQUENCE [LARGE SCALE GENOMIC DNA]</scope>
    <source>
        <strain evidence="5 6">Mg02</strain>
    </source>
</reference>
<keyword evidence="3" id="KW-0732">Signal</keyword>
<feature type="chain" id="PRO_5046248301" evidence="3">
    <location>
        <begin position="33"/>
        <end position="2181"/>
    </location>
</feature>
<dbReference type="PANTHER" id="PTHR32305">
    <property type="match status" value="1"/>
</dbReference>
<feature type="region of interest" description="Disordered" evidence="2">
    <location>
        <begin position="120"/>
        <end position="223"/>
    </location>
</feature>
<protein>
    <submittedName>
        <fullName evidence="5">RHS repeat-associated core domain-containing protein</fullName>
    </submittedName>
</protein>
<keyword evidence="1" id="KW-0677">Repeat</keyword>
<accession>A0ABX8BK78</accession>
<feature type="signal peptide" evidence="3">
    <location>
        <begin position="1"/>
        <end position="32"/>
    </location>
</feature>
<dbReference type="InterPro" id="IPR031325">
    <property type="entry name" value="RHS_repeat"/>
</dbReference>
<keyword evidence="6" id="KW-1185">Reference proteome</keyword>
<feature type="compositionally biased region" description="Basic and acidic residues" evidence="2">
    <location>
        <begin position="158"/>
        <end position="168"/>
    </location>
</feature>
<proteinExistence type="predicted"/>